<name>A0A0N4ZAF6_PARTI</name>
<evidence type="ECO:0000313" key="2">
    <source>
        <dbReference type="Proteomes" id="UP000038045"/>
    </source>
</evidence>
<reference evidence="3" key="1">
    <citation type="submission" date="2017-02" db="UniProtKB">
        <authorList>
            <consortium name="WormBaseParasite"/>
        </authorList>
    </citation>
    <scope>IDENTIFICATION</scope>
</reference>
<evidence type="ECO:0000313" key="3">
    <source>
        <dbReference type="WBParaSite" id="PTRK_0000443400.1"/>
    </source>
</evidence>
<proteinExistence type="predicted"/>
<dbReference type="Proteomes" id="UP000038045">
    <property type="component" value="Unplaced"/>
</dbReference>
<sequence length="1073" mass="111296">VLGAHAAARLVDQHVFAQTGDEGGADAGGGGGVIDGRRGVLQRRAGHGRQLVLGHAEGQGRVAADAVDAVQQLRPHLGAVGADRQLHVHPVGDDVVLDAAVDGADGDHGPLKRIGLAAAQGLQRHHDLRRHQNGIHAQMRRGAVGADAVDGDVHAVRTGRGDAQGRLDLAGRRVGRDVEGQGVVRLGEAGIEAVVDHGPGAEDALLGWLGDQNQGAGPVALARRHLTRRADQGGDVHIVAAGVHDRLLGAVAVDLTGGRGVGQARVFQQRQAVHVGADHDGGAGAVLQHRDHAGPADAGGDLIAQAAQFLRHAGGVVGLHRADIQFAGADGGDGLGRGQGAGGGREVGRLHHQRRAADFEAVGQRLLALGGVEDQLDLAVLHRVDDVRTAFEHLVDQADLDAFRLQIVVGAAGGDDREALGQQRLHRLQDEGLVGVLDRDEGAAFGRQDGAAADLRLGEGAGEGGGHVGLAFTFPVQAHDLAGRAHFRSKQCVNAREAGEWEHGFLDCDVLQFLVDQTEGLQRNPGHDLGGDGGDRLAGGLGHERHGARGTRVHFQQVDARVVAVRLLDGELHVHQAAHLQGLGHGGGLALQLGRRRPLPWRGSDSGRSGRDRCPRHAWPHGHSGPVAHGRGRSSCRGRPAHRRGAGRPDSRLPRPSGRLLRPSGPDRSGAVADRWPAASAGSARGLRPGRWNQGWYRSPARRWLPAPAPASAGSGHRTAPRRRSDRPWAVPVRRFPARLPGSAARSTGVDHDRLDADVGEGERRVAAAVVELDALADAVGTAAEDDGFLLVRRGGFALGDLAQGAGLIGRIHIGGGRGELGGAGVDALEHRAHAERATGGAHGGFGRTGQLGQTGVGEALGLELAEVDLGRGQALDADVTLGPDQVGDLAQEPGLIRAGGVDLFDRQAVAEGLGDDADAVRGRLAERTDDGGAGARIVVGVVGAFDLDLVQPGQAGAADGHDLADRLHGGGQGRLRTRILLEGEARDLGDDIVDRRLEAGRRHHGDVVGQFVQGVADGQLGGDLGDGEAGGLGRQRRGARHARVHFNHDHAAVGRVDRELHVGAAGLDADLA</sequence>
<organism evidence="2 3">
    <name type="scientific">Parastrongyloides trichosuri</name>
    <name type="common">Possum-specific nematode worm</name>
    <dbReference type="NCBI Taxonomy" id="131310"/>
    <lineage>
        <taxon>Eukaryota</taxon>
        <taxon>Metazoa</taxon>
        <taxon>Ecdysozoa</taxon>
        <taxon>Nematoda</taxon>
        <taxon>Chromadorea</taxon>
        <taxon>Rhabditida</taxon>
        <taxon>Tylenchina</taxon>
        <taxon>Panagrolaimomorpha</taxon>
        <taxon>Strongyloidoidea</taxon>
        <taxon>Strongyloididae</taxon>
        <taxon>Parastrongyloides</taxon>
    </lineage>
</organism>
<feature type="compositionally biased region" description="Low complexity" evidence="1">
    <location>
        <begin position="654"/>
        <end position="666"/>
    </location>
</feature>
<keyword evidence="2" id="KW-1185">Reference proteome</keyword>
<protein>
    <submittedName>
        <fullName evidence="3">NAD-specific glutamate dehydrogenase</fullName>
    </submittedName>
</protein>
<accession>A0A0N4ZAF6</accession>
<feature type="region of interest" description="Disordered" evidence="1">
    <location>
        <begin position="597"/>
        <end position="692"/>
    </location>
</feature>
<dbReference type="AlphaFoldDB" id="A0A0N4ZAF6"/>
<feature type="region of interest" description="Disordered" evidence="1">
    <location>
        <begin position="705"/>
        <end position="731"/>
    </location>
</feature>
<feature type="compositionally biased region" description="Basic residues" evidence="1">
    <location>
        <begin position="630"/>
        <end position="646"/>
    </location>
</feature>
<evidence type="ECO:0000256" key="1">
    <source>
        <dbReference type="SAM" id="MobiDB-lite"/>
    </source>
</evidence>
<feature type="compositionally biased region" description="Low complexity" evidence="1">
    <location>
        <begin position="705"/>
        <end position="716"/>
    </location>
</feature>
<dbReference type="WBParaSite" id="PTRK_0000443400.1">
    <property type="protein sequence ID" value="PTRK_0000443400.1"/>
    <property type="gene ID" value="PTRK_0000443400"/>
</dbReference>